<evidence type="ECO:0000313" key="2">
    <source>
        <dbReference type="WBParaSite" id="ASIM_0000250101-mRNA-1"/>
    </source>
</evidence>
<name>A0A0M3J4M9_ANISI</name>
<feature type="compositionally biased region" description="Polar residues" evidence="1">
    <location>
        <begin position="11"/>
        <end position="24"/>
    </location>
</feature>
<accession>A0A0M3J4M9</accession>
<dbReference type="WBParaSite" id="ASIM_0000250101-mRNA-1">
    <property type="protein sequence ID" value="ASIM_0000250101-mRNA-1"/>
    <property type="gene ID" value="ASIM_0000250101"/>
</dbReference>
<evidence type="ECO:0000256" key="1">
    <source>
        <dbReference type="SAM" id="MobiDB-lite"/>
    </source>
</evidence>
<feature type="region of interest" description="Disordered" evidence="1">
    <location>
        <begin position="1"/>
        <end position="33"/>
    </location>
</feature>
<sequence>LMQLTLAGNPLNDTTKSNLQTHPQKPNALKLVL</sequence>
<organism evidence="2">
    <name type="scientific">Anisakis simplex</name>
    <name type="common">Herring worm</name>
    <dbReference type="NCBI Taxonomy" id="6269"/>
    <lineage>
        <taxon>Eukaryota</taxon>
        <taxon>Metazoa</taxon>
        <taxon>Ecdysozoa</taxon>
        <taxon>Nematoda</taxon>
        <taxon>Chromadorea</taxon>
        <taxon>Rhabditida</taxon>
        <taxon>Spirurina</taxon>
        <taxon>Ascaridomorpha</taxon>
        <taxon>Ascaridoidea</taxon>
        <taxon>Anisakidae</taxon>
        <taxon>Anisakis</taxon>
        <taxon>Anisakis simplex complex</taxon>
    </lineage>
</organism>
<reference evidence="2" key="1">
    <citation type="submission" date="2017-02" db="UniProtKB">
        <authorList>
            <consortium name="WormBaseParasite"/>
        </authorList>
    </citation>
    <scope>IDENTIFICATION</scope>
</reference>
<protein>
    <submittedName>
        <fullName evidence="2">Variable lymphocyte receptor A cassette</fullName>
    </submittedName>
</protein>
<dbReference type="AlphaFoldDB" id="A0A0M3J4M9"/>
<proteinExistence type="predicted"/>